<dbReference type="AlphaFoldDB" id="A0A0A9HS05"/>
<reference evidence="1" key="1">
    <citation type="submission" date="2014-09" db="EMBL/GenBank/DDBJ databases">
        <authorList>
            <person name="Magalhaes I.L.F."/>
            <person name="Oliveira U."/>
            <person name="Santos F.R."/>
            <person name="Vidigal T.H.D.A."/>
            <person name="Brescovit A.D."/>
            <person name="Santos A.J."/>
        </authorList>
    </citation>
    <scope>NUCLEOTIDE SEQUENCE</scope>
    <source>
        <tissue evidence="1">Shoot tissue taken approximately 20 cm above the soil surface</tissue>
    </source>
</reference>
<sequence>MHVNMKCTMLRLSNTIEWPDLVFRETETNEFKLTPCLLARPTVLH</sequence>
<organism evidence="1">
    <name type="scientific">Arundo donax</name>
    <name type="common">Giant reed</name>
    <name type="synonym">Donax arundinaceus</name>
    <dbReference type="NCBI Taxonomy" id="35708"/>
    <lineage>
        <taxon>Eukaryota</taxon>
        <taxon>Viridiplantae</taxon>
        <taxon>Streptophyta</taxon>
        <taxon>Embryophyta</taxon>
        <taxon>Tracheophyta</taxon>
        <taxon>Spermatophyta</taxon>
        <taxon>Magnoliopsida</taxon>
        <taxon>Liliopsida</taxon>
        <taxon>Poales</taxon>
        <taxon>Poaceae</taxon>
        <taxon>PACMAD clade</taxon>
        <taxon>Arundinoideae</taxon>
        <taxon>Arundineae</taxon>
        <taxon>Arundo</taxon>
    </lineage>
</organism>
<protein>
    <submittedName>
        <fullName evidence="1">Uncharacterized protein</fullName>
    </submittedName>
</protein>
<accession>A0A0A9HS05</accession>
<reference evidence="1" key="2">
    <citation type="journal article" date="2015" name="Data Brief">
        <title>Shoot transcriptome of the giant reed, Arundo donax.</title>
        <authorList>
            <person name="Barrero R.A."/>
            <person name="Guerrero F.D."/>
            <person name="Moolhuijzen P."/>
            <person name="Goolsby J.A."/>
            <person name="Tidwell J."/>
            <person name="Bellgard S.E."/>
            <person name="Bellgard M.I."/>
        </authorList>
    </citation>
    <scope>NUCLEOTIDE SEQUENCE</scope>
    <source>
        <tissue evidence="1">Shoot tissue taken approximately 20 cm above the soil surface</tissue>
    </source>
</reference>
<proteinExistence type="predicted"/>
<name>A0A0A9HS05_ARUDO</name>
<dbReference type="EMBL" id="GBRH01162203">
    <property type="protein sequence ID" value="JAE35693.1"/>
    <property type="molecule type" value="Transcribed_RNA"/>
</dbReference>
<evidence type="ECO:0000313" key="1">
    <source>
        <dbReference type="EMBL" id="JAE35693.1"/>
    </source>
</evidence>